<evidence type="ECO:0000256" key="1">
    <source>
        <dbReference type="ARBA" id="ARBA00001933"/>
    </source>
</evidence>
<dbReference type="Gene3D" id="3.40.50.1100">
    <property type="match status" value="2"/>
</dbReference>
<proteinExistence type="predicted"/>
<keyword evidence="2" id="KW-0663">Pyridoxal phosphate</keyword>
<dbReference type="InterPro" id="IPR001926">
    <property type="entry name" value="TrpB-like_PALP"/>
</dbReference>
<evidence type="ECO:0000259" key="4">
    <source>
        <dbReference type="Pfam" id="PF00291"/>
    </source>
</evidence>
<dbReference type="InterPro" id="IPR036052">
    <property type="entry name" value="TrpB-like_PALP_sf"/>
</dbReference>
<dbReference type="SUPFAM" id="SSF53686">
    <property type="entry name" value="Tryptophan synthase beta subunit-like PLP-dependent enzymes"/>
    <property type="match status" value="1"/>
</dbReference>
<evidence type="ECO:0000256" key="3">
    <source>
        <dbReference type="ARBA" id="ARBA00023239"/>
    </source>
</evidence>
<dbReference type="Proteomes" id="UP000706039">
    <property type="component" value="Unassembled WGS sequence"/>
</dbReference>
<evidence type="ECO:0000313" key="6">
    <source>
        <dbReference type="Proteomes" id="UP000706039"/>
    </source>
</evidence>
<accession>A0ABS7PK30</accession>
<comment type="cofactor">
    <cofactor evidence="1">
        <name>pyridoxal 5'-phosphate</name>
        <dbReference type="ChEBI" id="CHEBI:597326"/>
    </cofactor>
</comment>
<comment type="caution">
    <text evidence="5">The sequence shown here is derived from an EMBL/GenBank/DDBJ whole genome shotgun (WGS) entry which is preliminary data.</text>
</comment>
<feature type="domain" description="Tryptophan synthase beta chain-like PALP" evidence="4">
    <location>
        <begin position="24"/>
        <end position="306"/>
    </location>
</feature>
<name>A0ABS7PK30_9SPHN</name>
<dbReference type="PANTHER" id="PTHR48078">
    <property type="entry name" value="THREONINE DEHYDRATASE, MITOCHONDRIAL-RELATED"/>
    <property type="match status" value="1"/>
</dbReference>
<dbReference type="Pfam" id="PF00291">
    <property type="entry name" value="PALP"/>
    <property type="match status" value="1"/>
</dbReference>
<gene>
    <name evidence="5" type="ORF">K7G82_04870</name>
</gene>
<dbReference type="EMBL" id="JAINVV010000003">
    <property type="protein sequence ID" value="MBY8821613.1"/>
    <property type="molecule type" value="Genomic_DNA"/>
</dbReference>
<dbReference type="RefSeq" id="WP_222988717.1">
    <property type="nucleotide sequence ID" value="NZ_JAINVV010000003.1"/>
</dbReference>
<keyword evidence="6" id="KW-1185">Reference proteome</keyword>
<organism evidence="5 6">
    <name type="scientific">Sphingomonas colocasiae</name>
    <dbReference type="NCBI Taxonomy" id="1848973"/>
    <lineage>
        <taxon>Bacteria</taxon>
        <taxon>Pseudomonadati</taxon>
        <taxon>Pseudomonadota</taxon>
        <taxon>Alphaproteobacteria</taxon>
        <taxon>Sphingomonadales</taxon>
        <taxon>Sphingomonadaceae</taxon>
        <taxon>Sphingomonas</taxon>
    </lineage>
</organism>
<sequence length="319" mass="33097">MTLAEQVSALGLGDIEAVAARIAPDIVRTPLLPWMGDGGADRDLRLKPENLQPFGSFKVRAGLNAAHAAQQAGGKTLATASAGNFAQGLGFAARRYGLPLHVHVPDSAARTKVAMLERLGATVHAHDFAEWWRIMETRDAGIADATFVHPVSEAAVIAGNATIGLEIAQDWADAETITIPFGGGGLSTGIALALKLMGRKVEIIACEVETSTPLTAAFAAGEPVTVDRTASFVDGIGSLRVLGEMWPLVERFIDRTVVASIDECAAAVREAALRHRLVVEGAGAAAIAAALRPEFAGRKIVAVVSGGNIDLGTLSGMIG</sequence>
<reference evidence="5 6" key="1">
    <citation type="submission" date="2021-08" db="EMBL/GenBank/DDBJ databases">
        <authorList>
            <person name="Tuo L."/>
        </authorList>
    </citation>
    <scope>NUCLEOTIDE SEQUENCE [LARGE SCALE GENOMIC DNA]</scope>
    <source>
        <strain evidence="5 6">JCM 31229</strain>
    </source>
</reference>
<dbReference type="PANTHER" id="PTHR48078:SF6">
    <property type="entry name" value="L-THREONINE DEHYDRATASE CATABOLIC TDCB"/>
    <property type="match status" value="1"/>
</dbReference>
<keyword evidence="3" id="KW-0456">Lyase</keyword>
<evidence type="ECO:0000313" key="5">
    <source>
        <dbReference type="EMBL" id="MBY8821613.1"/>
    </source>
</evidence>
<evidence type="ECO:0000256" key="2">
    <source>
        <dbReference type="ARBA" id="ARBA00022898"/>
    </source>
</evidence>
<protein>
    <submittedName>
        <fullName evidence="5">Pyridoxal-phosphate dependent enzyme</fullName>
    </submittedName>
</protein>
<dbReference type="InterPro" id="IPR050147">
    <property type="entry name" value="Ser/Thr_Dehydratase"/>
</dbReference>